<proteinExistence type="predicted"/>
<dbReference type="Gene3D" id="1.20.5.340">
    <property type="match status" value="1"/>
</dbReference>
<dbReference type="Proteomes" id="UP000799424">
    <property type="component" value="Unassembled WGS sequence"/>
</dbReference>
<keyword evidence="1" id="KW-0175">Coiled coil</keyword>
<feature type="region of interest" description="Disordered" evidence="2">
    <location>
        <begin position="32"/>
        <end position="54"/>
    </location>
</feature>
<sequence>MSSNIPTHNTMIFETYTTVPFPQEEDDLDLEGDTLVEQENEDKNENEINDPAPVDAEGLYPLSRCPPRTHTPSPPPPCSNCTHLATQLRDVRNVATHLLHGVQDTFQFLQNLDDNLDNVPSLAQHIPHRSIAQLVQQNTLLTDDVQQLEEQNTLLGVEISRLDEQIEALARKCEGLGEEVGKAESKIQIYKDLNQELAQSHTLMKIERNKAREMVGRERDARAEGEDMLLGEIGRLGDGGVGREVSKWKVLGLMGLVIWGGWDVWRVLVEL</sequence>
<keyword evidence="4" id="KW-1185">Reference proteome</keyword>
<reference evidence="3" key="1">
    <citation type="journal article" date="2020" name="Stud. Mycol.">
        <title>101 Dothideomycetes genomes: a test case for predicting lifestyles and emergence of pathogens.</title>
        <authorList>
            <person name="Haridas S."/>
            <person name="Albert R."/>
            <person name="Binder M."/>
            <person name="Bloem J."/>
            <person name="Labutti K."/>
            <person name="Salamov A."/>
            <person name="Andreopoulos B."/>
            <person name="Baker S."/>
            <person name="Barry K."/>
            <person name="Bills G."/>
            <person name="Bluhm B."/>
            <person name="Cannon C."/>
            <person name="Castanera R."/>
            <person name="Culley D."/>
            <person name="Daum C."/>
            <person name="Ezra D."/>
            <person name="Gonzalez J."/>
            <person name="Henrissat B."/>
            <person name="Kuo A."/>
            <person name="Liang C."/>
            <person name="Lipzen A."/>
            <person name="Lutzoni F."/>
            <person name="Magnuson J."/>
            <person name="Mondo S."/>
            <person name="Nolan M."/>
            <person name="Ohm R."/>
            <person name="Pangilinan J."/>
            <person name="Park H.-J."/>
            <person name="Ramirez L."/>
            <person name="Alfaro M."/>
            <person name="Sun H."/>
            <person name="Tritt A."/>
            <person name="Yoshinaga Y."/>
            <person name="Zwiers L.-H."/>
            <person name="Turgeon B."/>
            <person name="Goodwin S."/>
            <person name="Spatafora J."/>
            <person name="Crous P."/>
            <person name="Grigoriev I."/>
        </authorList>
    </citation>
    <scope>NUCLEOTIDE SEQUENCE</scope>
    <source>
        <strain evidence="3">CBS 113818</strain>
    </source>
</reference>
<feature type="coiled-coil region" evidence="1">
    <location>
        <begin position="131"/>
        <end position="186"/>
    </location>
</feature>
<protein>
    <submittedName>
        <fullName evidence="3">Uncharacterized protein</fullName>
    </submittedName>
</protein>
<name>A0A6A7A4A8_9PLEO</name>
<organism evidence="3 4">
    <name type="scientific">Ophiobolus disseminans</name>
    <dbReference type="NCBI Taxonomy" id="1469910"/>
    <lineage>
        <taxon>Eukaryota</taxon>
        <taxon>Fungi</taxon>
        <taxon>Dikarya</taxon>
        <taxon>Ascomycota</taxon>
        <taxon>Pezizomycotina</taxon>
        <taxon>Dothideomycetes</taxon>
        <taxon>Pleosporomycetidae</taxon>
        <taxon>Pleosporales</taxon>
        <taxon>Pleosporineae</taxon>
        <taxon>Phaeosphaeriaceae</taxon>
        <taxon>Ophiobolus</taxon>
    </lineage>
</organism>
<dbReference type="EMBL" id="MU006224">
    <property type="protein sequence ID" value="KAF2827579.1"/>
    <property type="molecule type" value="Genomic_DNA"/>
</dbReference>
<gene>
    <name evidence="3" type="ORF">CC86DRAFT_440065</name>
</gene>
<dbReference type="AlphaFoldDB" id="A0A6A7A4A8"/>
<evidence type="ECO:0000256" key="1">
    <source>
        <dbReference type="SAM" id="Coils"/>
    </source>
</evidence>
<evidence type="ECO:0000256" key="2">
    <source>
        <dbReference type="SAM" id="MobiDB-lite"/>
    </source>
</evidence>
<evidence type="ECO:0000313" key="3">
    <source>
        <dbReference type="EMBL" id="KAF2827579.1"/>
    </source>
</evidence>
<accession>A0A6A7A4A8</accession>
<evidence type="ECO:0000313" key="4">
    <source>
        <dbReference type="Proteomes" id="UP000799424"/>
    </source>
</evidence>